<proteinExistence type="predicted"/>
<dbReference type="AlphaFoldDB" id="A0A1M7RQ82"/>
<organism evidence="1 2">
    <name type="scientific">Erythrobacter sanguineus</name>
    <dbReference type="NCBI Taxonomy" id="198312"/>
    <lineage>
        <taxon>Bacteria</taxon>
        <taxon>Pseudomonadati</taxon>
        <taxon>Pseudomonadota</taxon>
        <taxon>Alphaproteobacteria</taxon>
        <taxon>Sphingomonadales</taxon>
        <taxon>Erythrobacteraceae</taxon>
        <taxon>Erythrobacter/Porphyrobacter group</taxon>
        <taxon>Erythrobacter</taxon>
    </lineage>
</organism>
<keyword evidence="2" id="KW-1185">Reference proteome</keyword>
<dbReference type="EMBL" id="FRDF01000001">
    <property type="protein sequence ID" value="SHN48389.1"/>
    <property type="molecule type" value="Genomic_DNA"/>
</dbReference>
<protein>
    <submittedName>
        <fullName evidence="1">Uncharacterized protein</fullName>
    </submittedName>
</protein>
<dbReference type="Proteomes" id="UP000184391">
    <property type="component" value="Unassembled WGS sequence"/>
</dbReference>
<accession>A0A1M7RQ82</accession>
<gene>
    <name evidence="1" type="ORF">SAMN02745193_00130</name>
</gene>
<sequence>MRKLIIAVLLLALLAGGALVKRLRRVEDGEAVGVLTASAALCAIGVG</sequence>
<dbReference type="RefSeq" id="WP_158093672.1">
    <property type="nucleotide sequence ID" value="NZ_FRDF01000001.1"/>
</dbReference>
<dbReference type="STRING" id="198312.SAMN02745193_00130"/>
<reference evidence="2" key="1">
    <citation type="submission" date="2016-12" db="EMBL/GenBank/DDBJ databases">
        <authorList>
            <person name="Varghese N."/>
            <person name="Submissions S."/>
        </authorList>
    </citation>
    <scope>NUCLEOTIDE SEQUENCE [LARGE SCALE GENOMIC DNA]</scope>
    <source>
        <strain evidence="2">DSM 11032</strain>
    </source>
</reference>
<evidence type="ECO:0000313" key="1">
    <source>
        <dbReference type="EMBL" id="SHN48389.1"/>
    </source>
</evidence>
<name>A0A1M7RQ82_9SPHN</name>
<evidence type="ECO:0000313" key="2">
    <source>
        <dbReference type="Proteomes" id="UP000184391"/>
    </source>
</evidence>